<dbReference type="RefSeq" id="WP_014039684.1">
    <property type="nucleotide sequence ID" value="NC_015948.1"/>
</dbReference>
<evidence type="ECO:0000313" key="4">
    <source>
        <dbReference type="Proteomes" id="UP000005629"/>
    </source>
</evidence>
<sequence length="631" mass="66794">MTATEFVGRLRQRTPALSNTRETAYSVLFGDRFGLAVFLATVVLFGLVWRTAFLINDSYTLANGLYSLSNGQLAMTEAVYGPGLDTPGASRYGGQWYARNYGVIVLSLPAVFVLDLLTAVVELRIALVALWSLALLALVVQCSHYTDGDWVLYGGTVAVLGLFGLNVALAQPLDAGRTHLYALQLTHLLIAAFTPVVFYRLLSRMHTRRLGLLSAVVLTAGTPLAFWATVPKRHAVTGTVVVCIAYCLYRSRKPADGPVITQRRTFRALAYALVGLYAWVHAPEALLLCVALALVDIPTAPDNSPRTLARIGIVFALSLLPFILTNIAISGSPIKPPRLISGGGSLGGDGTGGTSGGGGSGGSGGLLTPLAPLLGTVESGVRPLLLLGGELVSGLKTLQQQPDDVYHAFVRSGSADGALDNTGEESVNLSLLESAPVLVAMLGALPVLRRLRLPSSMADRTLSADRVVDAFAITAFVGVVLLYNSRLPLHAQVTARYLFPLYPLGVYLFVRLPAVRKSLADHWDVFLWTVAGTVLIGGQVTVVFVALTVNGIGEAFQLHALLALGIAIPLGIWALCGRSEDRAGQAGAVLLGAATGVATVFLLLTTVEYYALGDSHLLPMMRALGELLALY</sequence>
<feature type="transmembrane region" description="Helical" evidence="2">
    <location>
        <begin position="150"/>
        <end position="169"/>
    </location>
</feature>
<reference evidence="3 4" key="1">
    <citation type="journal article" date="2011" name="J. Bacteriol.">
        <title>Complete genome sequence of Haloarcula hispanica, a model haloarchaeon for studying genetics, metabolism, and virus-host interaction.</title>
        <authorList>
            <person name="Liu H."/>
            <person name="Wu Z."/>
            <person name="Li M."/>
            <person name="Zhang F."/>
            <person name="Zheng H."/>
            <person name="Han J."/>
            <person name="Liu J."/>
            <person name="Zhou J."/>
            <person name="Wang S."/>
            <person name="Xiang H."/>
        </authorList>
    </citation>
    <scope>NUCLEOTIDE SEQUENCE [LARGE SCALE GENOMIC DNA]</scope>
    <source>
        <strain evidence="4">ATCC 33960 / DSM 4426 / JCM 8911 / NBRC 102182 / NCIMB 2187 / VKM B-1755</strain>
    </source>
</reference>
<feature type="transmembrane region" description="Helical" evidence="2">
    <location>
        <begin position="307"/>
        <end position="329"/>
    </location>
</feature>
<feature type="transmembrane region" description="Helical" evidence="2">
    <location>
        <begin position="181"/>
        <end position="202"/>
    </location>
</feature>
<dbReference type="AlphaFoldDB" id="G0HVD4"/>
<feature type="transmembrane region" description="Helical" evidence="2">
    <location>
        <begin position="234"/>
        <end position="249"/>
    </location>
</feature>
<dbReference type="HOGENOM" id="CLU_429390_0_0_2"/>
<gene>
    <name evidence="3" type="ordered locus">HAH_0741</name>
</gene>
<dbReference type="Proteomes" id="UP000005629">
    <property type="component" value="Chromosome I"/>
</dbReference>
<evidence type="ECO:0000256" key="1">
    <source>
        <dbReference type="SAM" id="MobiDB-lite"/>
    </source>
</evidence>
<feature type="transmembrane region" description="Helical" evidence="2">
    <location>
        <begin position="555"/>
        <end position="576"/>
    </location>
</feature>
<keyword evidence="2" id="KW-0472">Membrane</keyword>
<organism evidence="3 4">
    <name type="scientific">Haloarcula hispanica (strain ATCC 33960 / DSM 4426 / JCM 8911 / NBRC 102182 / NCIMB 2187 / VKM B-1755)</name>
    <dbReference type="NCBI Taxonomy" id="634497"/>
    <lineage>
        <taxon>Archaea</taxon>
        <taxon>Methanobacteriati</taxon>
        <taxon>Methanobacteriota</taxon>
        <taxon>Stenosarchaea group</taxon>
        <taxon>Halobacteria</taxon>
        <taxon>Halobacteriales</taxon>
        <taxon>Haloarculaceae</taxon>
        <taxon>Haloarcula</taxon>
    </lineage>
</organism>
<proteinExistence type="predicted"/>
<feature type="transmembrane region" description="Helical" evidence="2">
    <location>
        <begin position="209"/>
        <end position="228"/>
    </location>
</feature>
<keyword evidence="2" id="KW-1133">Transmembrane helix</keyword>
<feature type="region of interest" description="Disordered" evidence="1">
    <location>
        <begin position="340"/>
        <end position="361"/>
    </location>
</feature>
<feature type="transmembrane region" description="Helical" evidence="2">
    <location>
        <begin position="588"/>
        <end position="612"/>
    </location>
</feature>
<name>G0HVD4_HALHT</name>
<feature type="compositionally biased region" description="Gly residues" evidence="1">
    <location>
        <begin position="341"/>
        <end position="361"/>
    </location>
</feature>
<dbReference type="GeneID" id="23803311"/>
<dbReference type="STRING" id="634497.HAH_0741"/>
<dbReference type="KEGG" id="hhi:HAH_0741"/>
<dbReference type="OrthoDB" id="242271at2157"/>
<evidence type="ECO:0000256" key="2">
    <source>
        <dbReference type="SAM" id="Phobius"/>
    </source>
</evidence>
<feature type="transmembrane region" description="Helical" evidence="2">
    <location>
        <begin position="526"/>
        <end position="549"/>
    </location>
</feature>
<accession>G0HVD4</accession>
<feature type="transmembrane region" description="Helical" evidence="2">
    <location>
        <begin position="497"/>
        <end position="514"/>
    </location>
</feature>
<protein>
    <submittedName>
        <fullName evidence="3">Uncharacterized protein</fullName>
    </submittedName>
</protein>
<dbReference type="EMBL" id="CP002921">
    <property type="protein sequence ID" value="AEM56363.1"/>
    <property type="molecule type" value="Genomic_DNA"/>
</dbReference>
<dbReference type="eggNOG" id="arCOG06944">
    <property type="taxonomic scope" value="Archaea"/>
</dbReference>
<feature type="transmembrane region" description="Helical" evidence="2">
    <location>
        <begin position="467"/>
        <end position="485"/>
    </location>
</feature>
<evidence type="ECO:0000313" key="3">
    <source>
        <dbReference type="EMBL" id="AEM56363.1"/>
    </source>
</evidence>
<feature type="transmembrane region" description="Helical" evidence="2">
    <location>
        <begin position="125"/>
        <end position="143"/>
    </location>
</feature>
<feature type="transmembrane region" description="Helical" evidence="2">
    <location>
        <begin position="33"/>
        <end position="55"/>
    </location>
</feature>
<feature type="transmembrane region" description="Helical" evidence="2">
    <location>
        <begin position="269"/>
        <end position="295"/>
    </location>
</feature>
<keyword evidence="2" id="KW-0812">Transmembrane</keyword>